<dbReference type="RefSeq" id="WP_016420950.1">
    <property type="nucleotide sequence ID" value="NZ_FNND01000005.1"/>
</dbReference>
<dbReference type="InterPro" id="IPR000049">
    <property type="entry name" value="ET-Flavoprotein_bsu_CS"/>
</dbReference>
<dbReference type="PIRSF" id="PIRSF000090">
    <property type="entry name" value="Beta-ETF"/>
    <property type="match status" value="1"/>
</dbReference>
<dbReference type="AlphaFoldDB" id="A0A1H2XJV8"/>
<dbReference type="SMART" id="SM00893">
    <property type="entry name" value="ETF"/>
    <property type="match status" value="1"/>
</dbReference>
<evidence type="ECO:0000256" key="2">
    <source>
        <dbReference type="ARBA" id="ARBA00022982"/>
    </source>
</evidence>
<dbReference type="SUPFAM" id="SSF52402">
    <property type="entry name" value="Adenine nucleotide alpha hydrolases-like"/>
    <property type="match status" value="1"/>
</dbReference>
<comment type="similarity">
    <text evidence="1">Belongs to the ETF beta-subunit/FixA family.</text>
</comment>
<reference evidence="4 5" key="1">
    <citation type="submission" date="2016-10" db="EMBL/GenBank/DDBJ databases">
        <authorList>
            <person name="Varghese N."/>
            <person name="Submissions S."/>
        </authorList>
    </citation>
    <scope>NUCLEOTIDE SEQUENCE [LARGE SCALE GENOMIC DNA]</scope>
    <source>
        <strain evidence="4 5">DSM 11449</strain>
    </source>
</reference>
<evidence type="ECO:0000313" key="5">
    <source>
        <dbReference type="Proteomes" id="UP000182771"/>
    </source>
</evidence>
<name>A0A1H2XJV8_9FLAO</name>
<sequence length="246" mass="26749">MKILVCINQVPDTTSQINFTADHKAFDPAGVQFIINPSDEAALIRALQLKEEQGAHITLVHVGLSDSEPVLRKAFAYGADQMMRIDATATDGFFVAQQLAAVAKGYDAIFCGRESLDYNGGMVGGMLAALLDLNFVDEVTAFSVAGDKAQISRMIDGGKQLLEVPLPVVIAAQKELIPEEQMRIPSMKGIMAARKAPLEVRPAVEATTQLVIDHLEKPAEKAPVKMIAPDNLDELIDELHNKRKLF</sequence>
<feature type="domain" description="Electron transfer flavoprotein alpha/beta-subunit N-terminal" evidence="3">
    <location>
        <begin position="23"/>
        <end position="210"/>
    </location>
</feature>
<dbReference type="GeneID" id="85016654"/>
<organism evidence="4 5">
    <name type="scientific">Capnocytophaga granulosa</name>
    <dbReference type="NCBI Taxonomy" id="45242"/>
    <lineage>
        <taxon>Bacteria</taxon>
        <taxon>Pseudomonadati</taxon>
        <taxon>Bacteroidota</taxon>
        <taxon>Flavobacteriia</taxon>
        <taxon>Flavobacteriales</taxon>
        <taxon>Flavobacteriaceae</taxon>
        <taxon>Capnocytophaga</taxon>
    </lineage>
</organism>
<dbReference type="GO" id="GO:0009055">
    <property type="term" value="F:electron transfer activity"/>
    <property type="evidence" value="ECO:0007669"/>
    <property type="project" value="InterPro"/>
</dbReference>
<accession>A0A1H2XJV8</accession>
<dbReference type="OrthoDB" id="9804960at2"/>
<gene>
    <name evidence="4" type="ORF">SAMN05444420_105129</name>
</gene>
<dbReference type="InterPro" id="IPR014729">
    <property type="entry name" value="Rossmann-like_a/b/a_fold"/>
</dbReference>
<keyword evidence="2" id="KW-0249">Electron transport</keyword>
<keyword evidence="5" id="KW-1185">Reference proteome</keyword>
<protein>
    <submittedName>
        <fullName evidence="4">Electron transfer flavoprotein beta subunit</fullName>
    </submittedName>
</protein>
<dbReference type="EMBL" id="FNND01000005">
    <property type="protein sequence ID" value="SDW92579.1"/>
    <property type="molecule type" value="Genomic_DNA"/>
</dbReference>
<dbReference type="Proteomes" id="UP000182771">
    <property type="component" value="Unassembled WGS sequence"/>
</dbReference>
<dbReference type="Gene3D" id="3.40.50.620">
    <property type="entry name" value="HUPs"/>
    <property type="match status" value="1"/>
</dbReference>
<evidence type="ECO:0000256" key="1">
    <source>
        <dbReference type="ARBA" id="ARBA00007557"/>
    </source>
</evidence>
<dbReference type="InterPro" id="IPR014730">
    <property type="entry name" value="ETF_a/b_N"/>
</dbReference>
<comment type="caution">
    <text evidence="4">The sequence shown here is derived from an EMBL/GenBank/DDBJ whole genome shotgun (WGS) entry which is preliminary data.</text>
</comment>
<dbReference type="InterPro" id="IPR012255">
    <property type="entry name" value="ETF_b"/>
</dbReference>
<dbReference type="PROSITE" id="PS01065">
    <property type="entry name" value="ETF_BETA"/>
    <property type="match status" value="1"/>
</dbReference>
<evidence type="ECO:0000313" key="4">
    <source>
        <dbReference type="EMBL" id="SDW92579.1"/>
    </source>
</evidence>
<proteinExistence type="inferred from homology"/>
<dbReference type="PANTHER" id="PTHR21294">
    <property type="entry name" value="ELECTRON TRANSFER FLAVOPROTEIN BETA-SUBUNIT"/>
    <property type="match status" value="1"/>
</dbReference>
<keyword evidence="2" id="KW-0813">Transport</keyword>
<dbReference type="Pfam" id="PF01012">
    <property type="entry name" value="ETF"/>
    <property type="match status" value="1"/>
</dbReference>
<evidence type="ECO:0000259" key="3">
    <source>
        <dbReference type="SMART" id="SM00893"/>
    </source>
</evidence>